<proteinExistence type="predicted"/>
<protein>
    <submittedName>
        <fullName evidence="1">Uncharacterized protein</fullName>
    </submittedName>
</protein>
<dbReference type="AlphaFoldDB" id="F8KYW6"/>
<sequence>MAPPCFEFQILSMEKKEVNEKKLP</sequence>
<name>F8KYW6_PARAV</name>
<dbReference type="Proteomes" id="UP000000495">
    <property type="component" value="Chromosome"/>
</dbReference>
<accession>F8KYW6</accession>
<organism evidence="1 2">
    <name type="scientific">Parachlamydia acanthamoebae (strain UV7)</name>
    <dbReference type="NCBI Taxonomy" id="765952"/>
    <lineage>
        <taxon>Bacteria</taxon>
        <taxon>Pseudomonadati</taxon>
        <taxon>Chlamydiota</taxon>
        <taxon>Chlamydiia</taxon>
        <taxon>Parachlamydiales</taxon>
        <taxon>Parachlamydiaceae</taxon>
        <taxon>Parachlamydia</taxon>
    </lineage>
</organism>
<dbReference type="KEGG" id="puv:PUV_11330"/>
<evidence type="ECO:0000313" key="1">
    <source>
        <dbReference type="EMBL" id="CCB86083.1"/>
    </source>
</evidence>
<dbReference type="EMBL" id="FR872580">
    <property type="protein sequence ID" value="CCB86083.1"/>
    <property type="molecule type" value="Genomic_DNA"/>
</dbReference>
<reference evidence="1 2" key="2">
    <citation type="journal article" date="2011" name="Mol. Biol. Evol.">
        <title>Unity in variety--the pan-genome of the Chlamydiae.</title>
        <authorList>
            <person name="Collingro A."/>
            <person name="Tischler P."/>
            <person name="Weinmaier T."/>
            <person name="Penz T."/>
            <person name="Heinz E."/>
            <person name="Brunham R.C."/>
            <person name="Read T.D."/>
            <person name="Bavoil P.M."/>
            <person name="Sachse K."/>
            <person name="Kahane S."/>
            <person name="Friedman M.G."/>
            <person name="Rattei T."/>
            <person name="Myers G.S."/>
            <person name="Horn M."/>
        </authorList>
    </citation>
    <scope>NUCLEOTIDE SEQUENCE [LARGE SCALE GENOMIC DNA]</scope>
    <source>
        <strain evidence="2">UV7</strain>
    </source>
</reference>
<reference key="1">
    <citation type="journal article" date="2011" name="Mol. Biol. Evol.">
        <title>Unity in variety -- the pan-genome of the Chlamydiae.</title>
        <authorList>
            <person name="Collingro A."/>
            <person name="Tischler P."/>
            <person name="Weinmaier T."/>
            <person name="Penz T."/>
            <person name="Heinz E."/>
            <person name="Brunham R.C."/>
            <person name="Read T.D."/>
            <person name="Bavoil P.M."/>
            <person name="Sachse K."/>
            <person name="Kahane S."/>
            <person name="Friedman M.G."/>
            <person name="Rattei T."/>
            <person name="Myers G.S.A."/>
            <person name="Horn M."/>
        </authorList>
    </citation>
    <scope>NUCLEOTIDE SEQUENCE</scope>
    <source>
        <strain>UV7</strain>
    </source>
</reference>
<keyword evidence="2" id="KW-1185">Reference proteome</keyword>
<evidence type="ECO:0000313" key="2">
    <source>
        <dbReference type="Proteomes" id="UP000000495"/>
    </source>
</evidence>
<gene>
    <name evidence="1" type="ordered locus">PUV_11330</name>
</gene>
<dbReference type="HOGENOM" id="CLU_3421101_0_0_0"/>